<dbReference type="OrthoDB" id="1109245at2759"/>
<evidence type="ECO:0000256" key="5">
    <source>
        <dbReference type="ARBA" id="ARBA00023274"/>
    </source>
</evidence>
<dbReference type="InterPro" id="IPR036986">
    <property type="entry name" value="S4_RNA-bd_sf"/>
</dbReference>
<evidence type="ECO:0000256" key="3">
    <source>
        <dbReference type="ARBA" id="ARBA00022884"/>
    </source>
</evidence>
<keyword evidence="3" id="KW-0694">RNA-binding</keyword>
<evidence type="ECO:0000256" key="2">
    <source>
        <dbReference type="ARBA" id="ARBA00022730"/>
    </source>
</evidence>
<dbReference type="GO" id="GO:0019843">
    <property type="term" value="F:rRNA binding"/>
    <property type="evidence" value="ECO:0007669"/>
    <property type="project" value="UniProtKB-KW"/>
</dbReference>
<dbReference type="AlphaFoldDB" id="A0A565AUL5"/>
<dbReference type="PANTHER" id="PTHR11581:SF0">
    <property type="entry name" value="SMALL RIBOSOMAL SUBUNIT PROTEIN ES4"/>
    <property type="match status" value="1"/>
</dbReference>
<organism evidence="7 8">
    <name type="scientific">Arabis nemorensis</name>
    <dbReference type="NCBI Taxonomy" id="586526"/>
    <lineage>
        <taxon>Eukaryota</taxon>
        <taxon>Viridiplantae</taxon>
        <taxon>Streptophyta</taxon>
        <taxon>Embryophyta</taxon>
        <taxon>Tracheophyta</taxon>
        <taxon>Spermatophyta</taxon>
        <taxon>Magnoliopsida</taxon>
        <taxon>eudicotyledons</taxon>
        <taxon>Gunneridae</taxon>
        <taxon>Pentapetalae</taxon>
        <taxon>rosids</taxon>
        <taxon>malvids</taxon>
        <taxon>Brassicales</taxon>
        <taxon>Brassicaceae</taxon>
        <taxon>Arabideae</taxon>
        <taxon>Arabis</taxon>
    </lineage>
</organism>
<reference evidence="7" key="1">
    <citation type="submission" date="2019-07" db="EMBL/GenBank/DDBJ databases">
        <authorList>
            <person name="Dittberner H."/>
        </authorList>
    </citation>
    <scope>NUCLEOTIDE SEQUENCE [LARGE SCALE GENOMIC DNA]</scope>
</reference>
<keyword evidence="5" id="KW-0687">Ribonucleoprotein</keyword>
<dbReference type="Proteomes" id="UP000489600">
    <property type="component" value="Unassembled WGS sequence"/>
</dbReference>
<evidence type="ECO:0000313" key="7">
    <source>
        <dbReference type="EMBL" id="VVA93096.1"/>
    </source>
</evidence>
<dbReference type="Pfam" id="PF08071">
    <property type="entry name" value="RS4NT"/>
    <property type="match status" value="1"/>
</dbReference>
<dbReference type="GO" id="GO:0022627">
    <property type="term" value="C:cytosolic small ribosomal subunit"/>
    <property type="evidence" value="ECO:0007669"/>
    <property type="project" value="TreeGrafter"/>
</dbReference>
<comment type="caution">
    <text evidence="7">The sequence shown here is derived from an EMBL/GenBank/DDBJ whole genome shotgun (WGS) entry which is preliminary data.</text>
</comment>
<keyword evidence="2" id="KW-0699">rRNA-binding</keyword>
<evidence type="ECO:0000313" key="8">
    <source>
        <dbReference type="Proteomes" id="UP000489600"/>
    </source>
</evidence>
<dbReference type="FunFam" id="3.10.290.10:FF:000002">
    <property type="entry name" value="40S ribosomal protein S4"/>
    <property type="match status" value="1"/>
</dbReference>
<dbReference type="InterPro" id="IPR018199">
    <property type="entry name" value="Ribosomal_eS4_N_CS"/>
</dbReference>
<dbReference type="InterPro" id="IPR013843">
    <property type="entry name" value="Ribosomal_eS4_N"/>
</dbReference>
<dbReference type="GO" id="GO:0006412">
    <property type="term" value="P:translation"/>
    <property type="evidence" value="ECO:0007669"/>
    <property type="project" value="InterPro"/>
</dbReference>
<dbReference type="GO" id="GO:0003735">
    <property type="term" value="F:structural constituent of ribosome"/>
    <property type="evidence" value="ECO:0007669"/>
    <property type="project" value="InterPro"/>
</dbReference>
<evidence type="ECO:0000256" key="1">
    <source>
        <dbReference type="ARBA" id="ARBA00007500"/>
    </source>
</evidence>
<dbReference type="InterPro" id="IPR000876">
    <property type="entry name" value="Ribosomal_eS4"/>
</dbReference>
<evidence type="ECO:0000256" key="4">
    <source>
        <dbReference type="ARBA" id="ARBA00022980"/>
    </source>
</evidence>
<name>A0A565AUL5_9BRAS</name>
<dbReference type="Gene3D" id="3.10.290.10">
    <property type="entry name" value="RNA-binding S4 domain"/>
    <property type="match status" value="1"/>
</dbReference>
<sequence>MLEGVCFSRRRDQNAFRASRANMTRGLKKHMKRLNAPEHWMLDKLGGAFDLKPSSGPHKLRECLSLVFIILNRLKYALTYGEVISNLMQRHIQVEGKFTQVMDVVSIPKNE</sequence>
<keyword evidence="4" id="KW-0689">Ribosomal protein</keyword>
<dbReference type="EMBL" id="CABITT030000001">
    <property type="protein sequence ID" value="VVA93096.1"/>
    <property type="molecule type" value="Genomic_DNA"/>
</dbReference>
<dbReference type="PROSITE" id="PS00528">
    <property type="entry name" value="RIBOSOMAL_S4E"/>
    <property type="match status" value="1"/>
</dbReference>
<comment type="similarity">
    <text evidence="1">Belongs to the eukaryotic ribosomal protein eS4 family.</text>
</comment>
<gene>
    <name evidence="7" type="ORF">ANE_LOCUS3541</name>
</gene>
<accession>A0A565AUL5</accession>
<keyword evidence="8" id="KW-1185">Reference proteome</keyword>
<feature type="domain" description="Small ribosomal subunit protein eS4 N-terminal" evidence="6">
    <location>
        <begin position="25"/>
        <end position="61"/>
    </location>
</feature>
<dbReference type="PANTHER" id="PTHR11581">
    <property type="entry name" value="30S/40S RIBOSOMAL PROTEIN S4"/>
    <property type="match status" value="1"/>
</dbReference>
<proteinExistence type="inferred from homology"/>
<protein>
    <recommendedName>
        <fullName evidence="6">Small ribosomal subunit protein eS4 N-terminal domain-containing protein</fullName>
    </recommendedName>
</protein>
<evidence type="ECO:0000259" key="6">
    <source>
        <dbReference type="Pfam" id="PF08071"/>
    </source>
</evidence>